<evidence type="ECO:0000313" key="5">
    <source>
        <dbReference type="Proteomes" id="UP000694843"/>
    </source>
</evidence>
<dbReference type="Gene3D" id="3.30.160.20">
    <property type="match status" value="2"/>
</dbReference>
<dbReference type="GO" id="GO:0005737">
    <property type="term" value="C:cytoplasm"/>
    <property type="evidence" value="ECO:0007669"/>
    <property type="project" value="TreeGrafter"/>
</dbReference>
<dbReference type="GO" id="GO:0003725">
    <property type="term" value="F:double-stranded RNA binding"/>
    <property type="evidence" value="ECO:0007669"/>
    <property type="project" value="TreeGrafter"/>
</dbReference>
<protein>
    <submittedName>
        <fullName evidence="6">Double-stranded RNA-specific editase Adar isoform X1</fullName>
    </submittedName>
</protein>
<reference evidence="6" key="1">
    <citation type="submission" date="2025-08" db="UniProtKB">
        <authorList>
            <consortium name="RefSeq"/>
        </authorList>
    </citation>
    <scope>IDENTIFICATION</scope>
    <source>
        <tissue evidence="6">Whole organism</tissue>
    </source>
</reference>
<dbReference type="GO" id="GO:0006382">
    <property type="term" value="P:adenosine to inosine editing"/>
    <property type="evidence" value="ECO:0007669"/>
    <property type="project" value="TreeGrafter"/>
</dbReference>
<dbReference type="Pfam" id="PF02137">
    <property type="entry name" value="A_deamin"/>
    <property type="match status" value="1"/>
</dbReference>
<evidence type="ECO:0000313" key="6">
    <source>
        <dbReference type="RefSeq" id="XP_018023209.1"/>
    </source>
</evidence>
<dbReference type="Pfam" id="PF00035">
    <property type="entry name" value="dsrm"/>
    <property type="match status" value="2"/>
</dbReference>
<dbReference type="PANTHER" id="PTHR10910:SF62">
    <property type="entry name" value="AT07585P-RELATED"/>
    <property type="match status" value="1"/>
</dbReference>
<dbReference type="OMA" id="AVHYQKY"/>
<evidence type="ECO:0000256" key="1">
    <source>
        <dbReference type="PROSITE-ProRule" id="PRU00266"/>
    </source>
</evidence>
<dbReference type="PROSITE" id="PS50141">
    <property type="entry name" value="A_DEAMIN_EDITASE"/>
    <property type="match status" value="1"/>
</dbReference>
<dbReference type="PANTHER" id="PTHR10910">
    <property type="entry name" value="EUKARYOTE SPECIFIC DSRNA BINDING PROTEIN"/>
    <property type="match status" value="1"/>
</dbReference>
<dbReference type="GeneID" id="108679137"/>
<feature type="domain" description="DRBM" evidence="3">
    <location>
        <begin position="455"/>
        <end position="504"/>
    </location>
</feature>
<keyword evidence="1" id="KW-0694">RNA-binding</keyword>
<name>A0A8B7PAM2_HYAAZ</name>
<dbReference type="SMART" id="SM00358">
    <property type="entry name" value="DSRM"/>
    <property type="match status" value="2"/>
</dbReference>
<sequence length="953" mass="103307">MSHNSLTSNALNSKVTEVKHNSHDAATVNPCGAKAISPTGAKAIRPSVSGAIISFRVEGNSHHTQTVGRDPNFRVPLRPFVPQSHLRTGSNEVRPGLRGHKQTAQDAGLDDEPNRAAKRRRSDVLGALPGSKNPIWLLNEIRPGLVYRDVQQSGPAHALTFTVAVIINNKEYRGTGRRKKLAKHNAATAALADQFRSAHSVTQGLVARNPSNSGTPDFTEDDCVENFDLTYDAWITTNRGVHTDSSVTPVNSMTEQYQNFKAMPVNAHPVSSSWASSSCASSSLASSSLASSSLASSSLASSSLASTSLAYSAPYAAAVSADDVPAVSNCTTDMGASISSAAKTESPLGTIFPRKVLRGQRSRLAGGATISPGGCWDSSRSSSGACSDAAVESMLGSVSSSVPAYPLQRCFSTPAMDQPSGIKLHPQPNQSPGVSKVTRKNPIKLLKKMNGDCKYTSVRVDGDPQACVFKCELRCDKKLFNGTGSTKKRAREAAARQALSVIYGLQACSSYSRLQQTQFGSLQHLQMPQTIADMIAKLVCEKFMTLTNNNSTIAKGKVLAGIVVTDDEDSDATFILSVSTGTKCVSGERLSITGQCLNDCHAEIVSRRSLVHFLLAQVELYRAIISGELPPDTPCMIEQVPNYSEFRQLLKVKDRYKFHLYINTAPCGDARIFSPHEEKAQVADPHPNRPSRGLLRTKIEAGEGTIPIKVIESVQTWDGVMRGERLRTMSCSDKLARWNVLGVQGAMLSHYLMPVYLESIVLGSLFNASHMYRALYGRIENSLKGLPVPFMMHKPKMNRGSSVERRQPQKASSLSLNWDCVTDNVEILNAVTGKQEDEQTSRLCKRSLLKRFLLLVQKMPPGSGLTFAEAAYSPYDGIKAKAKKYQESKRILVQSFEQAGCGTWIKKPYEQGDFCVSLNELTSTITYAASAAKALITNTTWDTLSDNDVIVLN</sequence>
<evidence type="ECO:0000259" key="3">
    <source>
        <dbReference type="PROSITE" id="PS50137"/>
    </source>
</evidence>
<dbReference type="KEGG" id="hazt:108679137"/>
<dbReference type="PROSITE" id="PS50137">
    <property type="entry name" value="DS_RBD"/>
    <property type="match status" value="2"/>
</dbReference>
<dbReference type="InterPro" id="IPR002466">
    <property type="entry name" value="A_deamin"/>
</dbReference>
<accession>A0A8B7PAM2</accession>
<feature type="domain" description="DRBM" evidence="3">
    <location>
        <begin position="147"/>
        <end position="196"/>
    </location>
</feature>
<dbReference type="SUPFAM" id="SSF54768">
    <property type="entry name" value="dsRNA-binding domain-like"/>
    <property type="match status" value="2"/>
</dbReference>
<evidence type="ECO:0000259" key="4">
    <source>
        <dbReference type="PROSITE" id="PS50141"/>
    </source>
</evidence>
<organism evidence="5 6">
    <name type="scientific">Hyalella azteca</name>
    <name type="common">Amphipod</name>
    <dbReference type="NCBI Taxonomy" id="294128"/>
    <lineage>
        <taxon>Eukaryota</taxon>
        <taxon>Metazoa</taxon>
        <taxon>Ecdysozoa</taxon>
        <taxon>Arthropoda</taxon>
        <taxon>Crustacea</taxon>
        <taxon>Multicrustacea</taxon>
        <taxon>Malacostraca</taxon>
        <taxon>Eumalacostraca</taxon>
        <taxon>Peracarida</taxon>
        <taxon>Amphipoda</taxon>
        <taxon>Senticaudata</taxon>
        <taxon>Talitrida</taxon>
        <taxon>Talitroidea</taxon>
        <taxon>Hyalellidae</taxon>
        <taxon>Hyalella</taxon>
    </lineage>
</organism>
<dbReference type="AlphaFoldDB" id="A0A8B7PAM2"/>
<dbReference type="Proteomes" id="UP000694843">
    <property type="component" value="Unplaced"/>
</dbReference>
<dbReference type="OrthoDB" id="10268011at2759"/>
<dbReference type="RefSeq" id="XP_018023209.1">
    <property type="nucleotide sequence ID" value="XM_018167720.2"/>
</dbReference>
<dbReference type="SMART" id="SM00552">
    <property type="entry name" value="ADEAMc"/>
    <property type="match status" value="1"/>
</dbReference>
<gene>
    <name evidence="6" type="primary">LOC108679137</name>
</gene>
<dbReference type="GO" id="GO:0003726">
    <property type="term" value="F:double-stranded RNA adenosine deaminase activity"/>
    <property type="evidence" value="ECO:0007669"/>
    <property type="project" value="TreeGrafter"/>
</dbReference>
<proteinExistence type="predicted"/>
<dbReference type="InterPro" id="IPR014720">
    <property type="entry name" value="dsRBD_dom"/>
</dbReference>
<keyword evidence="5" id="KW-1185">Reference proteome</keyword>
<dbReference type="GO" id="GO:0005730">
    <property type="term" value="C:nucleolus"/>
    <property type="evidence" value="ECO:0007669"/>
    <property type="project" value="TreeGrafter"/>
</dbReference>
<evidence type="ECO:0000256" key="2">
    <source>
        <dbReference type="SAM" id="MobiDB-lite"/>
    </source>
</evidence>
<feature type="domain" description="A to I editase" evidence="4">
    <location>
        <begin position="577"/>
        <end position="914"/>
    </location>
</feature>
<feature type="region of interest" description="Disordered" evidence="2">
    <location>
        <begin position="82"/>
        <end position="125"/>
    </location>
</feature>
<dbReference type="GO" id="GO:0008251">
    <property type="term" value="F:tRNA-specific adenosine deaminase activity"/>
    <property type="evidence" value="ECO:0007669"/>
    <property type="project" value="TreeGrafter"/>
</dbReference>
<dbReference type="GO" id="GO:0006396">
    <property type="term" value="P:RNA processing"/>
    <property type="evidence" value="ECO:0007669"/>
    <property type="project" value="InterPro"/>
</dbReference>